<dbReference type="PANTHER" id="PTHR43420:SF41">
    <property type="entry name" value="IAA ACETYLTRANSFERASE"/>
    <property type="match status" value="1"/>
</dbReference>
<evidence type="ECO:0000313" key="4">
    <source>
        <dbReference type="EMBL" id="NSL50921.1"/>
    </source>
</evidence>
<dbReference type="Pfam" id="PF00583">
    <property type="entry name" value="Acetyltransf_1"/>
    <property type="match status" value="1"/>
</dbReference>
<comment type="caution">
    <text evidence="4">The sequence shown here is derived from an EMBL/GenBank/DDBJ whole genome shotgun (WGS) entry which is preliminary data.</text>
</comment>
<dbReference type="InterPro" id="IPR000182">
    <property type="entry name" value="GNAT_dom"/>
</dbReference>
<evidence type="ECO:0000259" key="3">
    <source>
        <dbReference type="PROSITE" id="PS51186"/>
    </source>
</evidence>
<sequence length="145" mass="16982">MLIRKAYDYEIKSLFYWSVALTEELSAGYMKRNARMTHEMVTRVLSNGGYYLVASNNLEIMGWILLGIDQNYYKNENVGFIYELYVFPHYRKLGIGRKLMEYGLSQLKKSGMNKVQLNVFNKNGAKKMYEKLGFKDVATLMEKEI</sequence>
<dbReference type="PROSITE" id="PS51186">
    <property type="entry name" value="GNAT"/>
    <property type="match status" value="1"/>
</dbReference>
<evidence type="ECO:0000313" key="5">
    <source>
        <dbReference type="Proteomes" id="UP000625804"/>
    </source>
</evidence>
<keyword evidence="1" id="KW-0808">Transferase</keyword>
<reference evidence="4" key="1">
    <citation type="submission" date="2020-06" db="EMBL/GenBank/DDBJ databases">
        <title>A novel thermopfilic bacterium from Erzurum, Turkey.</title>
        <authorList>
            <person name="Adiguzel A."/>
            <person name="Ay H."/>
            <person name="Baltaci M.O."/>
        </authorList>
    </citation>
    <scope>NUCLEOTIDE SEQUENCE</scope>
    <source>
        <strain evidence="4">P2</strain>
    </source>
</reference>
<dbReference type="InterPro" id="IPR016181">
    <property type="entry name" value="Acyl_CoA_acyltransferase"/>
</dbReference>
<accession>A0A8J8GD24</accession>
<dbReference type="GO" id="GO:0016747">
    <property type="term" value="F:acyltransferase activity, transferring groups other than amino-acyl groups"/>
    <property type="evidence" value="ECO:0007669"/>
    <property type="project" value="InterPro"/>
</dbReference>
<dbReference type="CDD" id="cd04301">
    <property type="entry name" value="NAT_SF"/>
    <property type="match status" value="1"/>
</dbReference>
<evidence type="ECO:0000256" key="2">
    <source>
        <dbReference type="ARBA" id="ARBA00023315"/>
    </source>
</evidence>
<keyword evidence="2" id="KW-0012">Acyltransferase</keyword>
<gene>
    <name evidence="4" type="ORF">HR057_03965</name>
</gene>
<dbReference type="PANTHER" id="PTHR43420">
    <property type="entry name" value="ACETYLTRANSFERASE"/>
    <property type="match status" value="1"/>
</dbReference>
<dbReference type="AlphaFoldDB" id="A0A8J8GD24"/>
<dbReference type="EMBL" id="JABTTE010000003">
    <property type="protein sequence ID" value="NSL50921.1"/>
    <property type="molecule type" value="Genomic_DNA"/>
</dbReference>
<organism evidence="4 5">
    <name type="scientific">Calidifontibacillus erzurumensis</name>
    <dbReference type="NCBI Taxonomy" id="2741433"/>
    <lineage>
        <taxon>Bacteria</taxon>
        <taxon>Bacillati</taxon>
        <taxon>Bacillota</taxon>
        <taxon>Bacilli</taxon>
        <taxon>Bacillales</taxon>
        <taxon>Bacillaceae</taxon>
        <taxon>Calidifontibacillus/Schinkia group</taxon>
        <taxon>Calidifontibacillus</taxon>
    </lineage>
</organism>
<dbReference type="SUPFAM" id="SSF55729">
    <property type="entry name" value="Acyl-CoA N-acyltransferases (Nat)"/>
    <property type="match status" value="1"/>
</dbReference>
<evidence type="ECO:0000256" key="1">
    <source>
        <dbReference type="ARBA" id="ARBA00022679"/>
    </source>
</evidence>
<proteinExistence type="predicted"/>
<dbReference type="Gene3D" id="3.40.630.30">
    <property type="match status" value="1"/>
</dbReference>
<feature type="domain" description="N-acetyltransferase" evidence="3">
    <location>
        <begin position="1"/>
        <end position="145"/>
    </location>
</feature>
<protein>
    <submittedName>
        <fullName evidence="4">GNAT family N-acetyltransferase</fullName>
    </submittedName>
</protein>
<name>A0A8J8GD24_9BACI</name>
<keyword evidence="5" id="KW-1185">Reference proteome</keyword>
<dbReference type="RefSeq" id="WP_173730125.1">
    <property type="nucleotide sequence ID" value="NZ_JABTTE010000003.1"/>
</dbReference>
<dbReference type="InterPro" id="IPR050680">
    <property type="entry name" value="YpeA/RimI_acetyltransf"/>
</dbReference>
<dbReference type="Proteomes" id="UP000625804">
    <property type="component" value="Unassembled WGS sequence"/>
</dbReference>